<accession>A0AAE0YW17</accession>
<comment type="caution">
    <text evidence="1">The sequence shown here is derived from an EMBL/GenBank/DDBJ whole genome shotgun (WGS) entry which is preliminary data.</text>
</comment>
<sequence>MPVRGLVVANLTHRTSKPRRVGGLAAAQVLWQCHPRHVAHGRRLYCTYSGVTTETSCTGRGYAADAWDDDDDDDDVSRMGGALLAVLCHTRTIVSEVIEHCIYLRRCLPLVINVLMQSKTSTDDQSSVYDGPGVPAPRQWEGRNELCCLLLVCVPSFTSVAFSVDIVIVSLVSFESGDDNGRHDLLTELSCYDRKSGQYTEAC</sequence>
<gene>
    <name evidence="1" type="ORF">RRG08_004165</name>
</gene>
<name>A0AAE0YW17_9GAST</name>
<evidence type="ECO:0000313" key="2">
    <source>
        <dbReference type="Proteomes" id="UP001283361"/>
    </source>
</evidence>
<dbReference type="EMBL" id="JAWDGP010005274">
    <property type="protein sequence ID" value="KAK3758344.1"/>
    <property type="molecule type" value="Genomic_DNA"/>
</dbReference>
<protein>
    <submittedName>
        <fullName evidence="1">Uncharacterized protein</fullName>
    </submittedName>
</protein>
<evidence type="ECO:0000313" key="1">
    <source>
        <dbReference type="EMBL" id="KAK3758344.1"/>
    </source>
</evidence>
<dbReference type="AlphaFoldDB" id="A0AAE0YW17"/>
<reference evidence="1" key="1">
    <citation type="journal article" date="2023" name="G3 (Bethesda)">
        <title>A reference genome for the long-term kleptoplast-retaining sea slug Elysia crispata morphotype clarki.</title>
        <authorList>
            <person name="Eastman K.E."/>
            <person name="Pendleton A.L."/>
            <person name="Shaikh M.A."/>
            <person name="Suttiyut T."/>
            <person name="Ogas R."/>
            <person name="Tomko P."/>
            <person name="Gavelis G."/>
            <person name="Widhalm J.R."/>
            <person name="Wisecaver J.H."/>
        </authorList>
    </citation>
    <scope>NUCLEOTIDE SEQUENCE</scope>
    <source>
        <strain evidence="1">ECLA1</strain>
    </source>
</reference>
<keyword evidence="2" id="KW-1185">Reference proteome</keyword>
<dbReference type="Proteomes" id="UP001283361">
    <property type="component" value="Unassembled WGS sequence"/>
</dbReference>
<proteinExistence type="predicted"/>
<organism evidence="1 2">
    <name type="scientific">Elysia crispata</name>
    <name type="common">lettuce slug</name>
    <dbReference type="NCBI Taxonomy" id="231223"/>
    <lineage>
        <taxon>Eukaryota</taxon>
        <taxon>Metazoa</taxon>
        <taxon>Spiralia</taxon>
        <taxon>Lophotrochozoa</taxon>
        <taxon>Mollusca</taxon>
        <taxon>Gastropoda</taxon>
        <taxon>Heterobranchia</taxon>
        <taxon>Euthyneura</taxon>
        <taxon>Panpulmonata</taxon>
        <taxon>Sacoglossa</taxon>
        <taxon>Placobranchoidea</taxon>
        <taxon>Plakobranchidae</taxon>
        <taxon>Elysia</taxon>
    </lineage>
</organism>